<dbReference type="Gene3D" id="1.20.910.10">
    <property type="entry name" value="Heme oxygenase-like"/>
    <property type="match status" value="1"/>
</dbReference>
<dbReference type="SUPFAM" id="SSF48613">
    <property type="entry name" value="Heme oxygenase-like"/>
    <property type="match status" value="1"/>
</dbReference>
<evidence type="ECO:0000313" key="2">
    <source>
        <dbReference type="Proteomes" id="UP000093695"/>
    </source>
</evidence>
<dbReference type="AlphaFoldDB" id="A0A193BTU7"/>
<dbReference type="Proteomes" id="UP000093695">
    <property type="component" value="Chromosome"/>
</dbReference>
<gene>
    <name evidence="1" type="ORF">SD37_08175</name>
</gene>
<dbReference type="InterPro" id="IPR016084">
    <property type="entry name" value="Haem_Oase-like_multi-hlx"/>
</dbReference>
<sequence>MTGPARELIDAVQAELAPRDDDNRLVPLVAKGKAAREVFAAIAAEEYRIVRSDWRSFLMLASRSQEQGAREFFAMLASGEGLALGKLPALAEESPGFEPRAGCQAYPAFVAWLALNGEPAEVIVAIVANFAAFGRYCAAIAAAMREQYGFADEACAFFDFFGAPSPDLEDLAVRAVQAALDAGRLSEKDARTHARLFQAYELDFWNTLADDYRRD</sequence>
<name>A0A193BTU7_AMYOR</name>
<dbReference type="eggNOG" id="COG0819">
    <property type="taxonomic scope" value="Bacteria"/>
</dbReference>
<accession>A0A193BTU7</accession>
<dbReference type="EMBL" id="CP016174">
    <property type="protein sequence ID" value="ANN15637.1"/>
    <property type="molecule type" value="Genomic_DNA"/>
</dbReference>
<protein>
    <submittedName>
        <fullName evidence="1">Transcriptional regulator</fullName>
    </submittedName>
</protein>
<keyword evidence="2" id="KW-1185">Reference proteome</keyword>
<reference evidence="1 2" key="1">
    <citation type="journal article" date="2015" name="Genome Announc.">
        <title>Draft Genome Sequence of Norvancomycin-Producing Strain Amycolatopsis orientalis CPCC200066.</title>
        <authorList>
            <person name="Lei X."/>
            <person name="Yuan F."/>
            <person name="Shi Y."/>
            <person name="Li X."/>
            <person name="Wang L."/>
            <person name="Hong B."/>
        </authorList>
    </citation>
    <scope>NUCLEOTIDE SEQUENCE [LARGE SCALE GENOMIC DNA]</scope>
    <source>
        <strain evidence="1 2">B-37</strain>
    </source>
</reference>
<organism evidence="1 2">
    <name type="scientific">Amycolatopsis orientalis</name>
    <name type="common">Nocardia orientalis</name>
    <dbReference type="NCBI Taxonomy" id="31958"/>
    <lineage>
        <taxon>Bacteria</taxon>
        <taxon>Bacillati</taxon>
        <taxon>Actinomycetota</taxon>
        <taxon>Actinomycetes</taxon>
        <taxon>Pseudonocardiales</taxon>
        <taxon>Pseudonocardiaceae</taxon>
        <taxon>Amycolatopsis</taxon>
    </lineage>
</organism>
<dbReference type="RefSeq" id="WP_044852531.1">
    <property type="nucleotide sequence ID" value="NZ_CP016174.1"/>
</dbReference>
<proteinExistence type="predicted"/>
<evidence type="ECO:0000313" key="1">
    <source>
        <dbReference type="EMBL" id="ANN15637.1"/>
    </source>
</evidence>
<dbReference type="KEGG" id="aori:SD37_08175"/>
<dbReference type="STRING" id="31958.SD37_08175"/>